<gene>
    <name evidence="11" type="primary">COX3</name>
</gene>
<evidence type="ECO:0000256" key="9">
    <source>
        <dbReference type="SAM" id="Phobius"/>
    </source>
</evidence>
<dbReference type="EMBL" id="KU746818">
    <property type="protein sequence ID" value="AOT84233.1"/>
    <property type="molecule type" value="Genomic_DNA"/>
</dbReference>
<dbReference type="InterPro" id="IPR033945">
    <property type="entry name" value="Cyt_c_oxase_su3_dom"/>
</dbReference>
<dbReference type="CTD" id="4514"/>
<keyword evidence="8 11" id="KW-0496">Mitochondrion</keyword>
<feature type="transmembrane region" description="Helical" evidence="9">
    <location>
        <begin position="12"/>
        <end position="34"/>
    </location>
</feature>
<evidence type="ECO:0000256" key="6">
    <source>
        <dbReference type="ARBA" id="ARBA00022989"/>
    </source>
</evidence>
<keyword evidence="6 9" id="KW-1133">Transmembrane helix</keyword>
<dbReference type="GO" id="GO:0004129">
    <property type="term" value="F:cytochrome-c oxidase activity"/>
    <property type="evidence" value="ECO:0007669"/>
    <property type="project" value="InterPro"/>
</dbReference>
<feature type="transmembrane region" description="Helical" evidence="9">
    <location>
        <begin position="194"/>
        <end position="218"/>
    </location>
</feature>
<dbReference type="GO" id="GO:0005739">
    <property type="term" value="C:mitochondrion"/>
    <property type="evidence" value="ECO:0007669"/>
    <property type="project" value="TreeGrafter"/>
</dbReference>
<geneLocation type="mitochondrion" evidence="11"/>
<dbReference type="CDD" id="cd01665">
    <property type="entry name" value="Cyt_c_Oxidase_III"/>
    <property type="match status" value="1"/>
</dbReference>
<dbReference type="GO" id="GO:0016020">
    <property type="term" value="C:membrane"/>
    <property type="evidence" value="ECO:0007669"/>
    <property type="project" value="UniProtKB-SubCell"/>
</dbReference>
<evidence type="ECO:0000256" key="8">
    <source>
        <dbReference type="RuleBase" id="RU003375"/>
    </source>
</evidence>
<organism evidence="11">
    <name type="scientific">Longidorus vineacola</name>
    <dbReference type="NCBI Taxonomy" id="241698"/>
    <lineage>
        <taxon>Eukaryota</taxon>
        <taxon>Metazoa</taxon>
        <taxon>Ecdysozoa</taxon>
        <taxon>Nematoda</taxon>
        <taxon>Enoplea</taxon>
        <taxon>Dorylaimia</taxon>
        <taxon>Dorylaimida</taxon>
        <taxon>Dorylaimina</taxon>
        <taxon>Longidoroidea</taxon>
        <taxon>Longidoridae</taxon>
        <taxon>Longidorus</taxon>
    </lineage>
</organism>
<accession>A0A1P8C755</accession>
<sequence>MMAWQLSHVLDNSWVPIIMSLCSFSTMAGLLLWFKFSSLYSGLFILTMSSTIITAFTWFRDISREGSFQGHHTWVVMKGLKWGLVWFLFSEVWFFFSVFWSFFHASVAPITSGFISWPFISMEIIPPFQVPLLNTLILLMSGVTATLAHQALLGGELTPWVKISIFLGIYFLALQGLEYYTASYTLSAGAYGSVFFFGTGFHGLHVCLGVMMLTVSHMRHLKLTISSNHHFSVEFSLWYWHFVDVVWLFLFFWVYTWGG</sequence>
<keyword evidence="7 9" id="KW-0472">Membrane</keyword>
<comment type="subcellular location">
    <subcellularLocation>
        <location evidence="1">Membrane</location>
        <topology evidence="1">Multi-pass membrane protein</topology>
    </subcellularLocation>
</comment>
<evidence type="ECO:0000256" key="5">
    <source>
        <dbReference type="ARBA" id="ARBA00022967"/>
    </source>
</evidence>
<evidence type="ECO:0000256" key="4">
    <source>
        <dbReference type="ARBA" id="ARBA00022692"/>
    </source>
</evidence>
<dbReference type="InterPro" id="IPR035973">
    <property type="entry name" value="Cyt_c_oxidase_su3-like_sf"/>
</dbReference>
<protein>
    <recommendedName>
        <fullName evidence="3 8">Cytochrome c oxidase subunit 3</fullName>
    </recommendedName>
</protein>
<dbReference type="GeneID" id="31080054"/>
<dbReference type="InterPro" id="IPR024791">
    <property type="entry name" value="Cyt_c/ubiquinol_Oxase_su3"/>
</dbReference>
<dbReference type="InterPro" id="IPR013833">
    <property type="entry name" value="Cyt_c_oxidase_su3_a-hlx"/>
</dbReference>
<dbReference type="PANTHER" id="PTHR11403">
    <property type="entry name" value="CYTOCHROME C OXIDASE SUBUNIT III"/>
    <property type="match status" value="1"/>
</dbReference>
<dbReference type="InterPro" id="IPR000298">
    <property type="entry name" value="Cyt_c_oxidase-like_su3"/>
</dbReference>
<dbReference type="Gene3D" id="1.10.287.70">
    <property type="match status" value="1"/>
</dbReference>
<dbReference type="Gene3D" id="1.20.120.80">
    <property type="entry name" value="Cytochrome c oxidase, subunit III, four-helix bundle"/>
    <property type="match status" value="1"/>
</dbReference>
<dbReference type="PROSITE" id="PS50253">
    <property type="entry name" value="COX3"/>
    <property type="match status" value="1"/>
</dbReference>
<comment type="similarity">
    <text evidence="2 8">Belongs to the cytochrome c oxidase subunit 3 family.</text>
</comment>
<feature type="transmembrane region" description="Helical" evidence="9">
    <location>
        <begin position="163"/>
        <end position="182"/>
    </location>
</feature>
<dbReference type="PANTHER" id="PTHR11403:SF7">
    <property type="entry name" value="CYTOCHROME C OXIDASE SUBUNIT 3"/>
    <property type="match status" value="1"/>
</dbReference>
<evidence type="ECO:0000256" key="3">
    <source>
        <dbReference type="ARBA" id="ARBA00015944"/>
    </source>
</evidence>
<proteinExistence type="inferred from homology"/>
<dbReference type="AlphaFoldDB" id="A0A1P8C755"/>
<comment type="function">
    <text evidence="8">Component of the cytochrome c oxidase, the last enzyme in the mitochondrial electron transport chain which drives oxidative phosphorylation. The respiratory chain contains 3 multisubunit complexes succinate dehydrogenase (complex II, CII), ubiquinol-cytochrome c oxidoreductase (cytochrome b-c1 complex, complex III, CIII) and cytochrome c oxidase (complex IV, CIV), that cooperate to transfer electrons derived from NADH and succinate to molecular oxygen, creating an electrochemical gradient over the inner membrane that drives transmembrane transport and the ATP synthase. Cytochrome c oxidase is the component of the respiratory chain that catalyzes the reduction of oxygen to water. Electrons originating from reduced cytochrome c in the intermembrane space (IMS) are transferred via the dinuclear copper A center (CU(A)) of subunit 2 and heme A of subunit 1 to the active site in subunit 1, a binuclear center (BNC) formed by heme A3 and copper B (CU(B)). The BNC reduces molecular oxygen to 2 water molecules using 4 electrons from cytochrome c in the IMS and 4 protons from the mitochondrial matrix.</text>
</comment>
<dbReference type="SUPFAM" id="SSF81452">
    <property type="entry name" value="Cytochrome c oxidase subunit III-like"/>
    <property type="match status" value="1"/>
</dbReference>
<keyword evidence="5" id="KW-1278">Translocase</keyword>
<feature type="transmembrane region" description="Helical" evidence="9">
    <location>
        <begin position="79"/>
        <end position="96"/>
    </location>
</feature>
<feature type="transmembrane region" description="Helical" evidence="9">
    <location>
        <begin position="40"/>
        <end position="59"/>
    </location>
</feature>
<reference evidence="11" key="1">
    <citation type="journal article" date="2017" name="Sci. Rep.">
        <title>Mitochondrial genome diversity in dagger and needle nematodes (Nematoda: Longidoridae).</title>
        <authorList>
            <person name="Palomares-Rius J.E."/>
            <person name="Cantalapiedra-Navarrete C."/>
            <person name="Archidona-Yuste A."/>
            <person name="Blok V.C."/>
            <person name="Castillo P."/>
        </authorList>
    </citation>
    <scope>NUCLEOTIDE SEQUENCE</scope>
    <source>
        <strain evidence="11">AR31</strain>
    </source>
</reference>
<dbReference type="RefSeq" id="YP_009346422.1">
    <property type="nucleotide sequence ID" value="NC_033867.1"/>
</dbReference>
<evidence type="ECO:0000259" key="10">
    <source>
        <dbReference type="PROSITE" id="PS50253"/>
    </source>
</evidence>
<evidence type="ECO:0000256" key="1">
    <source>
        <dbReference type="ARBA" id="ARBA00004141"/>
    </source>
</evidence>
<evidence type="ECO:0000256" key="2">
    <source>
        <dbReference type="ARBA" id="ARBA00010581"/>
    </source>
</evidence>
<evidence type="ECO:0000313" key="11">
    <source>
        <dbReference type="EMBL" id="AOT84233.1"/>
    </source>
</evidence>
<dbReference type="Pfam" id="PF00510">
    <property type="entry name" value="COX3"/>
    <property type="match status" value="1"/>
</dbReference>
<name>A0A1P8C755_9BILA</name>
<keyword evidence="4 8" id="KW-0812">Transmembrane</keyword>
<dbReference type="GO" id="GO:0006123">
    <property type="term" value="P:mitochondrial electron transport, cytochrome c to oxygen"/>
    <property type="evidence" value="ECO:0007669"/>
    <property type="project" value="TreeGrafter"/>
</dbReference>
<evidence type="ECO:0000256" key="7">
    <source>
        <dbReference type="ARBA" id="ARBA00023136"/>
    </source>
</evidence>
<feature type="domain" description="Heme-copper oxidase subunit III family profile" evidence="10">
    <location>
        <begin position="3"/>
        <end position="259"/>
    </location>
</feature>
<feature type="transmembrane region" description="Helical" evidence="9">
    <location>
        <begin position="238"/>
        <end position="258"/>
    </location>
</feature>